<protein>
    <submittedName>
        <fullName evidence="7">Aspartate oxidase</fullName>
    </submittedName>
</protein>
<keyword evidence="2" id="KW-0285">Flavoprotein</keyword>
<dbReference type="PANTHER" id="PTHR11632">
    <property type="entry name" value="SUCCINATE DEHYDROGENASE 2 FLAVOPROTEIN SUBUNIT"/>
    <property type="match status" value="1"/>
</dbReference>
<evidence type="ECO:0000256" key="1">
    <source>
        <dbReference type="ARBA" id="ARBA00001974"/>
    </source>
</evidence>
<dbReference type="InterPro" id="IPR036188">
    <property type="entry name" value="FAD/NAD-bd_sf"/>
</dbReference>
<organism evidence="7 8">
    <name type="scientific">Caballeronia arationis</name>
    <dbReference type="NCBI Taxonomy" id="1777142"/>
    <lineage>
        <taxon>Bacteria</taxon>
        <taxon>Pseudomonadati</taxon>
        <taxon>Pseudomonadota</taxon>
        <taxon>Betaproteobacteria</taxon>
        <taxon>Burkholderiales</taxon>
        <taxon>Burkholderiaceae</taxon>
        <taxon>Caballeronia</taxon>
    </lineage>
</organism>
<dbReference type="InterPro" id="IPR027477">
    <property type="entry name" value="Succ_DH/fumarate_Rdtase_cat_sf"/>
</dbReference>
<dbReference type="GO" id="GO:0009435">
    <property type="term" value="P:NAD+ biosynthetic process"/>
    <property type="evidence" value="ECO:0007669"/>
    <property type="project" value="UniProtKB-UniPathway"/>
</dbReference>
<dbReference type="PRINTS" id="PR00411">
    <property type="entry name" value="PNDRDTASEI"/>
</dbReference>
<dbReference type="Pfam" id="PF00890">
    <property type="entry name" value="FAD_binding_2"/>
    <property type="match status" value="1"/>
</dbReference>
<dbReference type="InterPro" id="IPR030664">
    <property type="entry name" value="SdhA/FrdA/AprA"/>
</dbReference>
<evidence type="ECO:0000256" key="5">
    <source>
        <dbReference type="SAM" id="MobiDB-lite"/>
    </source>
</evidence>
<evidence type="ECO:0000313" key="8">
    <source>
        <dbReference type="Proteomes" id="UP000219522"/>
    </source>
</evidence>
<keyword evidence="8" id="KW-1185">Reference proteome</keyword>
<feature type="domain" description="FAD-dependent oxidoreductase 2 FAD-binding" evidence="6">
    <location>
        <begin position="86"/>
        <end position="469"/>
    </location>
</feature>
<proteinExistence type="predicted"/>
<dbReference type="PANTHER" id="PTHR11632:SF51">
    <property type="entry name" value="SUCCINATE DEHYDROGENASE [UBIQUINONE] FLAVOPROTEIN SUBUNIT, MITOCHONDRIAL"/>
    <property type="match status" value="1"/>
</dbReference>
<evidence type="ECO:0000313" key="7">
    <source>
        <dbReference type="EMBL" id="SOE89472.1"/>
    </source>
</evidence>
<accession>A0A7Z7N713</accession>
<feature type="region of interest" description="Disordered" evidence="5">
    <location>
        <begin position="1"/>
        <end position="22"/>
    </location>
</feature>
<sequence length="548" mass="58604">MAAGIPYEEAHKRYHPGGMPTLRTDDSSVDELLKGYHPDHGPNAHVALSVGVSRGELCQPDLARALQANALIDDVDIAGAQLMTTDVLIIGGGGGGCAAALTAAKQGARVILATKLRLGDSNTVMAEGGIQAAVGEEDSPQLHFEDTLRAGHFCGVPELVAQMVMDGPDVIRWLIQLGMMFDLEENQPIGGNLLRKKPGGASAARILSYRDYTGLEMMRVLREAVDLDPGIEVWNRSPVVELLSDERGRCAGAVVYNLEWRTFSLVRAHAVILATGGAGRLHLNSFPTSNHYGATADGLVLAYRIGARLRELDSFQYHPTGIAYPTHLAGGLISEAARSAGARLLNGEGQRFVDELKPRDIVASAILRECAQGRGIEREGQIGVFLDTPTLEMENPGILEKRLVTLRHLARKCGHDAAQDPFLVYPTLHYQNGGVAIDKDGATCVAGLFCIGEVTGGIHGRNRLMGNALLDILSMGRRAGAKAAESRSHVMASRAGIGHVHAWQRELTLAGLPLHVKAPQLFPEYAHFDLRVDAGLRSSTLGVAGGIR</sequence>
<dbReference type="GO" id="GO:0016491">
    <property type="term" value="F:oxidoreductase activity"/>
    <property type="evidence" value="ECO:0007669"/>
    <property type="project" value="UniProtKB-KW"/>
</dbReference>
<dbReference type="AlphaFoldDB" id="A0A7Z7N713"/>
<evidence type="ECO:0000259" key="6">
    <source>
        <dbReference type="Pfam" id="PF00890"/>
    </source>
</evidence>
<evidence type="ECO:0000256" key="2">
    <source>
        <dbReference type="ARBA" id="ARBA00022630"/>
    </source>
</evidence>
<dbReference type="Proteomes" id="UP000219522">
    <property type="component" value="Unassembled WGS sequence"/>
</dbReference>
<keyword evidence="3" id="KW-0560">Oxidoreductase</keyword>
<comment type="caution">
    <text evidence="7">The sequence shown here is derived from an EMBL/GenBank/DDBJ whole genome shotgun (WGS) entry which is preliminary data.</text>
</comment>
<dbReference type="PRINTS" id="PR00368">
    <property type="entry name" value="FADPNR"/>
</dbReference>
<dbReference type="EMBL" id="OCSU01000003">
    <property type="protein sequence ID" value="SOE89472.1"/>
    <property type="molecule type" value="Genomic_DNA"/>
</dbReference>
<evidence type="ECO:0000256" key="4">
    <source>
        <dbReference type="PIRSR" id="PIRSR630664-50"/>
    </source>
</evidence>
<dbReference type="SUPFAM" id="SSF51905">
    <property type="entry name" value="FAD/NAD(P)-binding domain"/>
    <property type="match status" value="1"/>
</dbReference>
<comment type="cofactor">
    <cofactor evidence="1">
        <name>FAD</name>
        <dbReference type="ChEBI" id="CHEBI:57692"/>
    </cofactor>
</comment>
<dbReference type="SUPFAM" id="SSF56425">
    <property type="entry name" value="Succinate dehydrogenase/fumarate reductase flavoprotein, catalytic domain"/>
    <property type="match status" value="1"/>
</dbReference>
<gene>
    <name evidence="7" type="ORF">SAMN05446927_8022</name>
</gene>
<name>A0A7Z7N713_9BURK</name>
<dbReference type="OrthoDB" id="9806724at2"/>
<dbReference type="Gene3D" id="3.50.50.60">
    <property type="entry name" value="FAD/NAD(P)-binding domain"/>
    <property type="match status" value="1"/>
</dbReference>
<dbReference type="UniPathway" id="UPA00253">
    <property type="reaction ID" value="UER00326"/>
</dbReference>
<dbReference type="Gene3D" id="3.90.700.10">
    <property type="entry name" value="Succinate dehydrogenase/fumarate reductase flavoprotein, catalytic domain"/>
    <property type="match status" value="1"/>
</dbReference>
<feature type="active site" description="Proton acceptor" evidence="4">
    <location>
        <position position="359"/>
    </location>
</feature>
<dbReference type="InterPro" id="IPR003953">
    <property type="entry name" value="FAD-dep_OxRdtase_2_FAD-bd"/>
</dbReference>
<reference evidence="7 8" key="1">
    <citation type="submission" date="2017-09" db="EMBL/GenBank/DDBJ databases">
        <authorList>
            <person name="Varghese N."/>
            <person name="Submissions S."/>
        </authorList>
    </citation>
    <scope>NUCLEOTIDE SEQUENCE [LARGE SCALE GENOMIC DNA]</scope>
    <source>
        <strain evidence="7 8">OK806</strain>
    </source>
</reference>
<dbReference type="RefSeq" id="WP_062638662.1">
    <property type="nucleotide sequence ID" value="NZ_FCOG02000037.1"/>
</dbReference>
<evidence type="ECO:0000256" key="3">
    <source>
        <dbReference type="ARBA" id="ARBA00023002"/>
    </source>
</evidence>